<evidence type="ECO:0000256" key="3">
    <source>
        <dbReference type="ARBA" id="ARBA00022553"/>
    </source>
</evidence>
<evidence type="ECO:0000256" key="9">
    <source>
        <dbReference type="ARBA" id="ARBA00067337"/>
    </source>
</evidence>
<dbReference type="GO" id="GO:0005829">
    <property type="term" value="C:cytosol"/>
    <property type="evidence" value="ECO:0007669"/>
    <property type="project" value="TreeGrafter"/>
</dbReference>
<evidence type="ECO:0000259" key="12">
    <source>
        <dbReference type="PROSITE" id="PS50110"/>
    </source>
</evidence>
<dbReference type="FunFam" id="1.10.10.10:FF:000099">
    <property type="entry name" value="Two-component system response regulator TorR"/>
    <property type="match status" value="1"/>
</dbReference>
<comment type="subcellular location">
    <subcellularLocation>
        <location evidence="1">Cytoplasm</location>
    </subcellularLocation>
</comment>
<keyword evidence="5" id="KW-0805">Transcription regulation</keyword>
<dbReference type="GO" id="GO:0000156">
    <property type="term" value="F:phosphorelay response regulator activity"/>
    <property type="evidence" value="ECO:0007669"/>
    <property type="project" value="TreeGrafter"/>
</dbReference>
<dbReference type="Gene3D" id="1.10.10.10">
    <property type="entry name" value="Winged helix-like DNA-binding domain superfamily/Winged helix DNA-binding domain"/>
    <property type="match status" value="1"/>
</dbReference>
<dbReference type="PROSITE" id="PS50110">
    <property type="entry name" value="RESPONSE_REGULATORY"/>
    <property type="match status" value="1"/>
</dbReference>
<dbReference type="Pfam" id="PF00072">
    <property type="entry name" value="Response_reg"/>
    <property type="match status" value="1"/>
</dbReference>
<dbReference type="RefSeq" id="WP_003526669.1">
    <property type="nucleotide sequence ID" value="NZ_AGVV01000007.1"/>
</dbReference>
<feature type="domain" description="Response regulatory" evidence="12">
    <location>
        <begin position="10"/>
        <end position="123"/>
    </location>
</feature>
<dbReference type="GO" id="GO:0006355">
    <property type="term" value="P:regulation of DNA-templated transcription"/>
    <property type="evidence" value="ECO:0007669"/>
    <property type="project" value="InterPro"/>
</dbReference>
<keyword evidence="3 10" id="KW-0597">Phosphoprotein</keyword>
<dbReference type="Gene3D" id="3.40.50.2300">
    <property type="match status" value="1"/>
</dbReference>
<organism evidence="14 15">
    <name type="scientific">Sinorhizobium meliloti CCNWSX0020</name>
    <dbReference type="NCBI Taxonomy" id="1107881"/>
    <lineage>
        <taxon>Bacteria</taxon>
        <taxon>Pseudomonadati</taxon>
        <taxon>Pseudomonadota</taxon>
        <taxon>Alphaproteobacteria</taxon>
        <taxon>Hyphomicrobiales</taxon>
        <taxon>Rhizobiaceae</taxon>
        <taxon>Sinorhizobium/Ensifer group</taxon>
        <taxon>Sinorhizobium</taxon>
    </lineage>
</organism>
<dbReference type="Proteomes" id="UP000004038">
    <property type="component" value="Unassembled WGS sequence"/>
</dbReference>
<dbReference type="SUPFAM" id="SSF46894">
    <property type="entry name" value="C-terminal effector domain of the bipartite response regulators"/>
    <property type="match status" value="1"/>
</dbReference>
<dbReference type="PROSITE" id="PS51755">
    <property type="entry name" value="OMPR_PHOB"/>
    <property type="match status" value="1"/>
</dbReference>
<keyword evidence="8" id="KW-0804">Transcription</keyword>
<protein>
    <recommendedName>
        <fullName evidence="9">Regulatory protein VirG</fullName>
    </recommendedName>
</protein>
<keyword evidence="2" id="KW-0963">Cytoplasm</keyword>
<dbReference type="InterPro" id="IPR039420">
    <property type="entry name" value="WalR-like"/>
</dbReference>
<evidence type="ECO:0000256" key="6">
    <source>
        <dbReference type="ARBA" id="ARBA00023125"/>
    </source>
</evidence>
<evidence type="ECO:0000256" key="11">
    <source>
        <dbReference type="PROSITE-ProRule" id="PRU01091"/>
    </source>
</evidence>
<dbReference type="InterPro" id="IPR011006">
    <property type="entry name" value="CheY-like_superfamily"/>
</dbReference>
<evidence type="ECO:0000256" key="10">
    <source>
        <dbReference type="PROSITE-ProRule" id="PRU00169"/>
    </source>
</evidence>
<evidence type="ECO:0000259" key="13">
    <source>
        <dbReference type="PROSITE" id="PS51755"/>
    </source>
</evidence>
<dbReference type="PANTHER" id="PTHR48111:SF4">
    <property type="entry name" value="DNA-BINDING DUAL TRANSCRIPTIONAL REGULATOR OMPR"/>
    <property type="match status" value="1"/>
</dbReference>
<name>H0FVM6_RHIML</name>
<feature type="domain" description="OmpR/PhoB-type" evidence="13">
    <location>
        <begin position="138"/>
        <end position="238"/>
    </location>
</feature>
<dbReference type="GO" id="GO:0000976">
    <property type="term" value="F:transcription cis-regulatory region binding"/>
    <property type="evidence" value="ECO:0007669"/>
    <property type="project" value="TreeGrafter"/>
</dbReference>
<dbReference type="SUPFAM" id="SSF52172">
    <property type="entry name" value="CheY-like"/>
    <property type="match status" value="1"/>
</dbReference>
<accession>H0FVM6</accession>
<evidence type="ECO:0000256" key="5">
    <source>
        <dbReference type="ARBA" id="ARBA00023015"/>
    </source>
</evidence>
<keyword evidence="4" id="KW-0902">Two-component regulatory system</keyword>
<evidence type="ECO:0000313" key="15">
    <source>
        <dbReference type="Proteomes" id="UP000004038"/>
    </source>
</evidence>
<evidence type="ECO:0000256" key="8">
    <source>
        <dbReference type="ARBA" id="ARBA00023163"/>
    </source>
</evidence>
<dbReference type="AlphaFoldDB" id="H0FVM6"/>
<evidence type="ECO:0000313" key="14">
    <source>
        <dbReference type="EMBL" id="EHK78932.1"/>
    </source>
</evidence>
<dbReference type="InterPro" id="IPR036388">
    <property type="entry name" value="WH-like_DNA-bd_sf"/>
</dbReference>
<dbReference type="CDD" id="cd00383">
    <property type="entry name" value="trans_reg_C"/>
    <property type="match status" value="1"/>
</dbReference>
<dbReference type="PATRIC" id="fig|1107881.3.peg.1162"/>
<feature type="modified residue" description="4-aspartylphosphate" evidence="10">
    <location>
        <position position="59"/>
    </location>
</feature>
<dbReference type="PANTHER" id="PTHR48111">
    <property type="entry name" value="REGULATOR OF RPOS"/>
    <property type="match status" value="1"/>
</dbReference>
<sequence>MANPRTLPEHILVVDDDSRIRQMLSRYFEEEGYRVTLAGDGQEMRDCLDKQSIDIILLDLVLPGEDGLTLARDLRARSDVPLIMLTGRDDVVDRVVGLEVGADDYIAKPFHLREVLARVRGVLRRRQPQASATVDLASEVYSFEGLRLDIARRQLTSDDGNEILLTTGEFDMLCVLVKHAGRVLQRELLMDLTRGRNLEAFDRTIDAQIARLRRKIERDASQPALIKSVRGVGYVFSARATRQEA</sequence>
<dbReference type="InterPro" id="IPR016032">
    <property type="entry name" value="Sig_transdc_resp-reg_C-effctor"/>
</dbReference>
<evidence type="ECO:0000256" key="1">
    <source>
        <dbReference type="ARBA" id="ARBA00004496"/>
    </source>
</evidence>
<evidence type="ECO:0000256" key="4">
    <source>
        <dbReference type="ARBA" id="ARBA00023012"/>
    </source>
</evidence>
<reference evidence="14 15" key="1">
    <citation type="journal article" date="2012" name="J. Bacteriol.">
        <title>Draft Genome Sequence of Sinorhizobium meliloti CCNWSX0020, a Nitrogen-Fixing Symbiont with Copper Tolerance Capability Isolated from Lead-Zinc Mine Tailings.</title>
        <authorList>
            <person name="Li Z."/>
            <person name="Ma Z."/>
            <person name="Hao X."/>
            <person name="Wei G."/>
        </authorList>
    </citation>
    <scope>NUCLEOTIDE SEQUENCE [LARGE SCALE GENOMIC DNA]</scope>
    <source>
        <strain evidence="14 15">CCNWSX0020</strain>
    </source>
</reference>
<feature type="DNA-binding region" description="OmpR/PhoB-type" evidence="11">
    <location>
        <begin position="138"/>
        <end position="238"/>
    </location>
</feature>
<dbReference type="SMART" id="SM00448">
    <property type="entry name" value="REC"/>
    <property type="match status" value="1"/>
</dbReference>
<keyword evidence="7" id="KW-0010">Activator</keyword>
<dbReference type="Gene3D" id="6.10.250.690">
    <property type="match status" value="1"/>
</dbReference>
<evidence type="ECO:0000256" key="2">
    <source>
        <dbReference type="ARBA" id="ARBA00022490"/>
    </source>
</evidence>
<dbReference type="GO" id="GO:0032993">
    <property type="term" value="C:protein-DNA complex"/>
    <property type="evidence" value="ECO:0007669"/>
    <property type="project" value="TreeGrafter"/>
</dbReference>
<keyword evidence="6 11" id="KW-0238">DNA-binding</keyword>
<dbReference type="InterPro" id="IPR001789">
    <property type="entry name" value="Sig_transdc_resp-reg_receiver"/>
</dbReference>
<dbReference type="SMART" id="SM00862">
    <property type="entry name" value="Trans_reg_C"/>
    <property type="match status" value="1"/>
</dbReference>
<dbReference type="EMBL" id="AGVV01000007">
    <property type="protein sequence ID" value="EHK78932.1"/>
    <property type="molecule type" value="Genomic_DNA"/>
</dbReference>
<dbReference type="InterPro" id="IPR001867">
    <property type="entry name" value="OmpR/PhoB-type_DNA-bd"/>
</dbReference>
<proteinExistence type="predicted"/>
<evidence type="ECO:0000256" key="7">
    <source>
        <dbReference type="ARBA" id="ARBA00023159"/>
    </source>
</evidence>
<gene>
    <name evidence="14" type="ORF">SM0020_05787</name>
</gene>
<dbReference type="Pfam" id="PF00486">
    <property type="entry name" value="Trans_reg_C"/>
    <property type="match status" value="1"/>
</dbReference>
<dbReference type="FunFam" id="3.40.50.2300:FF:000001">
    <property type="entry name" value="DNA-binding response regulator PhoB"/>
    <property type="match status" value="1"/>
</dbReference>